<evidence type="ECO:0000256" key="1">
    <source>
        <dbReference type="ARBA" id="ARBA00010617"/>
    </source>
</evidence>
<sequence length="49" mass="5521">MGENKAGTFNDEEIYGNIFTLLLAGEDTTSNSLSWAVYYLVQHPKLLKK</sequence>
<dbReference type="GO" id="GO:0020037">
    <property type="term" value="F:heme binding"/>
    <property type="evidence" value="ECO:0007669"/>
    <property type="project" value="InterPro"/>
</dbReference>
<dbReference type="PANTHER" id="PTHR24305">
    <property type="entry name" value="CYTOCHROME P450"/>
    <property type="match status" value="1"/>
</dbReference>
<dbReference type="InterPro" id="IPR001128">
    <property type="entry name" value="Cyt_P450"/>
</dbReference>
<keyword evidence="3" id="KW-1185">Reference proteome</keyword>
<dbReference type="EMBL" id="CP113088">
    <property type="protein sequence ID" value="WAC01826.1"/>
    <property type="molecule type" value="Genomic_DNA"/>
</dbReference>
<dbReference type="Proteomes" id="UP001164705">
    <property type="component" value="Chromosome"/>
</dbReference>
<dbReference type="PANTHER" id="PTHR24305:SF166">
    <property type="entry name" value="CYTOCHROME P450 12A4, MITOCHONDRIAL-RELATED"/>
    <property type="match status" value="1"/>
</dbReference>
<evidence type="ECO:0000313" key="2">
    <source>
        <dbReference type="EMBL" id="WAC01826.1"/>
    </source>
</evidence>
<organism evidence="2 3">
    <name type="scientific">Lacinutrix neustonica</name>
    <dbReference type="NCBI Taxonomy" id="2980107"/>
    <lineage>
        <taxon>Bacteria</taxon>
        <taxon>Pseudomonadati</taxon>
        <taxon>Bacteroidota</taxon>
        <taxon>Flavobacteriia</taxon>
        <taxon>Flavobacteriales</taxon>
        <taxon>Flavobacteriaceae</taxon>
        <taxon>Lacinutrix</taxon>
    </lineage>
</organism>
<proteinExistence type="inferred from homology"/>
<dbReference type="GO" id="GO:0004497">
    <property type="term" value="F:monooxygenase activity"/>
    <property type="evidence" value="ECO:0007669"/>
    <property type="project" value="InterPro"/>
</dbReference>
<dbReference type="SUPFAM" id="SSF48264">
    <property type="entry name" value="Cytochrome P450"/>
    <property type="match status" value="1"/>
</dbReference>
<evidence type="ECO:0000313" key="3">
    <source>
        <dbReference type="Proteomes" id="UP001164705"/>
    </source>
</evidence>
<dbReference type="InterPro" id="IPR036396">
    <property type="entry name" value="Cyt_P450_sf"/>
</dbReference>
<dbReference type="GO" id="GO:0016705">
    <property type="term" value="F:oxidoreductase activity, acting on paired donors, with incorporation or reduction of molecular oxygen"/>
    <property type="evidence" value="ECO:0007669"/>
    <property type="project" value="InterPro"/>
</dbReference>
<dbReference type="GO" id="GO:0005506">
    <property type="term" value="F:iron ion binding"/>
    <property type="evidence" value="ECO:0007669"/>
    <property type="project" value="InterPro"/>
</dbReference>
<gene>
    <name evidence="2" type="ORF">N7U66_18415</name>
</gene>
<dbReference type="Pfam" id="PF00067">
    <property type="entry name" value="p450"/>
    <property type="match status" value="1"/>
</dbReference>
<reference evidence="2" key="1">
    <citation type="submission" date="2022-11" db="EMBL/GenBank/DDBJ databases">
        <title>Lacinutrix neustonica HL-RS19T sp. nov., isolated from the surface microlayer sample of brackish Lake Shihwa.</title>
        <authorList>
            <person name="Choi J.Y."/>
            <person name="Hwang C.Y."/>
        </authorList>
    </citation>
    <scope>NUCLEOTIDE SEQUENCE</scope>
    <source>
        <strain evidence="2">HL-RS19</strain>
    </source>
</reference>
<dbReference type="Gene3D" id="1.10.630.10">
    <property type="entry name" value="Cytochrome P450"/>
    <property type="match status" value="1"/>
</dbReference>
<comment type="similarity">
    <text evidence="1">Belongs to the cytochrome P450 family.</text>
</comment>
<accession>A0A9E8MUW1</accession>
<dbReference type="InterPro" id="IPR002401">
    <property type="entry name" value="Cyt_P450_E_grp-I"/>
</dbReference>
<dbReference type="KEGG" id="lnu:N7U66_18415"/>
<dbReference type="AlphaFoldDB" id="A0A9E8MUW1"/>
<protein>
    <submittedName>
        <fullName evidence="2">Cytochrome P450</fullName>
    </submittedName>
</protein>
<dbReference type="PRINTS" id="PR00463">
    <property type="entry name" value="EP450I"/>
</dbReference>
<dbReference type="InterPro" id="IPR050121">
    <property type="entry name" value="Cytochrome_P450_monoxygenase"/>
</dbReference>
<name>A0A9E8MUW1_9FLAO</name>